<dbReference type="RefSeq" id="WP_346822637.1">
    <property type="nucleotide sequence ID" value="NZ_JBDKWZ010000010.1"/>
</dbReference>
<sequence length="127" mass="14982">MYTSKENKGVFKTIESHKTEYENPIRLNKGENVKLGERAPEKNWKDWIWAENNKKEGGWVPIQIVDFSENQQQGIILEDYSAKELNINKGELITKLKSINGWTWVRKTDDNDEGWIPNEIIEKKKYN</sequence>
<evidence type="ECO:0000256" key="1">
    <source>
        <dbReference type="ARBA" id="ARBA00022443"/>
    </source>
</evidence>
<gene>
    <name evidence="3" type="ORF">AAG747_18180</name>
</gene>
<dbReference type="InterPro" id="IPR036028">
    <property type="entry name" value="SH3-like_dom_sf"/>
</dbReference>
<feature type="domain" description="SH3" evidence="2">
    <location>
        <begin position="69"/>
        <end position="126"/>
    </location>
</feature>
<dbReference type="Pfam" id="PF07653">
    <property type="entry name" value="SH3_2"/>
    <property type="match status" value="2"/>
</dbReference>
<keyword evidence="1" id="KW-0728">SH3 domain</keyword>
<dbReference type="EMBL" id="JBDKWZ010000010">
    <property type="protein sequence ID" value="MEN7549859.1"/>
    <property type="molecule type" value="Genomic_DNA"/>
</dbReference>
<keyword evidence="4" id="KW-1185">Reference proteome</keyword>
<dbReference type="SUPFAM" id="SSF50044">
    <property type="entry name" value="SH3-domain"/>
    <property type="match status" value="2"/>
</dbReference>
<evidence type="ECO:0000313" key="3">
    <source>
        <dbReference type="EMBL" id="MEN7549859.1"/>
    </source>
</evidence>
<dbReference type="PROSITE" id="PS50002">
    <property type="entry name" value="SH3"/>
    <property type="match status" value="1"/>
</dbReference>
<accession>A0AAW9SBX1</accession>
<protein>
    <submittedName>
        <fullName evidence="3">SH3 domain-containing protein</fullName>
    </submittedName>
</protein>
<evidence type="ECO:0000313" key="4">
    <source>
        <dbReference type="Proteomes" id="UP001403385"/>
    </source>
</evidence>
<dbReference type="InterPro" id="IPR001452">
    <property type="entry name" value="SH3_domain"/>
</dbReference>
<dbReference type="AlphaFoldDB" id="A0AAW9SBX1"/>
<dbReference type="InterPro" id="IPR014593">
    <property type="entry name" value="UCP034961_SH3_2"/>
</dbReference>
<dbReference type="PIRSF" id="PIRSF034961">
    <property type="entry name" value="UCP034961_SH3_2"/>
    <property type="match status" value="1"/>
</dbReference>
<name>A0AAW9SBX1_9BACT</name>
<organism evidence="3 4">
    <name type="scientific">Rapidithrix thailandica</name>
    <dbReference type="NCBI Taxonomy" id="413964"/>
    <lineage>
        <taxon>Bacteria</taxon>
        <taxon>Pseudomonadati</taxon>
        <taxon>Bacteroidota</taxon>
        <taxon>Cytophagia</taxon>
        <taxon>Cytophagales</taxon>
        <taxon>Flammeovirgaceae</taxon>
        <taxon>Rapidithrix</taxon>
    </lineage>
</organism>
<proteinExistence type="predicted"/>
<comment type="caution">
    <text evidence="3">The sequence shown here is derived from an EMBL/GenBank/DDBJ whole genome shotgun (WGS) entry which is preliminary data.</text>
</comment>
<reference evidence="3 4" key="1">
    <citation type="submission" date="2024-04" db="EMBL/GenBank/DDBJ databases">
        <title>Novel genus in family Flammeovirgaceae.</title>
        <authorList>
            <person name="Nguyen T.H."/>
            <person name="Vuong T.Q."/>
            <person name="Le H."/>
            <person name="Kim S.-G."/>
        </authorList>
    </citation>
    <scope>NUCLEOTIDE SEQUENCE [LARGE SCALE GENOMIC DNA]</scope>
    <source>
        <strain evidence="3 4">JCM 23209</strain>
    </source>
</reference>
<evidence type="ECO:0000259" key="2">
    <source>
        <dbReference type="PROSITE" id="PS50002"/>
    </source>
</evidence>
<dbReference type="SMART" id="SM00326">
    <property type="entry name" value="SH3"/>
    <property type="match status" value="2"/>
</dbReference>
<dbReference type="Proteomes" id="UP001403385">
    <property type="component" value="Unassembled WGS sequence"/>
</dbReference>
<dbReference type="Gene3D" id="2.30.30.40">
    <property type="entry name" value="SH3 Domains"/>
    <property type="match status" value="1"/>
</dbReference>